<reference evidence="1 2" key="1">
    <citation type="submission" date="2019-05" db="EMBL/GenBank/DDBJ databases">
        <title>The compact genome of Giardia muris reveals important steps in the evolution of intestinal protozoan parasites.</title>
        <authorList>
            <person name="Xu F."/>
            <person name="Jimenez-Gonzalez A."/>
            <person name="Einarsson E."/>
            <person name="Astvaldsson A."/>
            <person name="Peirasmaki D."/>
            <person name="Eckmann L."/>
            <person name="Andersson J.O."/>
            <person name="Svard S.G."/>
            <person name="Jerlstrom-Hultqvist J."/>
        </authorList>
    </citation>
    <scope>NUCLEOTIDE SEQUENCE [LARGE SCALE GENOMIC DNA]</scope>
    <source>
        <strain evidence="1 2">Roberts-Thomson</strain>
    </source>
</reference>
<evidence type="ECO:0000313" key="2">
    <source>
        <dbReference type="Proteomes" id="UP000315496"/>
    </source>
</evidence>
<accession>A0A4Z1SPH4</accession>
<organism evidence="1 2">
    <name type="scientific">Giardia muris</name>
    <dbReference type="NCBI Taxonomy" id="5742"/>
    <lineage>
        <taxon>Eukaryota</taxon>
        <taxon>Metamonada</taxon>
        <taxon>Diplomonadida</taxon>
        <taxon>Hexamitidae</taxon>
        <taxon>Giardiinae</taxon>
        <taxon>Giardia</taxon>
    </lineage>
</organism>
<dbReference type="EMBL" id="VDLU01000003">
    <property type="protein sequence ID" value="TNJ27696.1"/>
    <property type="molecule type" value="Genomic_DNA"/>
</dbReference>
<keyword evidence="2" id="KW-1185">Reference proteome</keyword>
<dbReference type="Proteomes" id="UP000315496">
    <property type="component" value="Chromosome 3"/>
</dbReference>
<proteinExistence type="predicted"/>
<comment type="caution">
    <text evidence="1">The sequence shown here is derived from an EMBL/GenBank/DDBJ whole genome shotgun (WGS) entry which is preliminary data.</text>
</comment>
<gene>
    <name evidence="1" type="ORF">GMRT_12062</name>
</gene>
<dbReference type="AlphaFoldDB" id="A0A4Z1SPH4"/>
<evidence type="ECO:0000313" key="1">
    <source>
        <dbReference type="EMBL" id="TNJ27696.1"/>
    </source>
</evidence>
<dbReference type="OrthoDB" id="10249088at2759"/>
<name>A0A4Z1SPH4_GIAMU</name>
<sequence length="138" mass="15376">MSFEPGGHKTLVPQNEEQRDYAAQVSAISAAANRCLFDLAELKGRADAGPQNLFVEERILEALQASAGQLQRTLQCTAAIDHTTYLMQKLLDMRPVLGSLGRERLSEARARAFLACARSFTHFYQLSHGYLCDLFDIK</sequence>
<dbReference type="VEuPathDB" id="GiardiaDB:GMRT_12062"/>
<protein>
    <submittedName>
        <fullName evidence="1">Uncharacterized protein</fullName>
    </submittedName>
</protein>